<protein>
    <submittedName>
        <fullName evidence="1">Uncharacterized protein</fullName>
    </submittedName>
</protein>
<keyword evidence="2" id="KW-1185">Reference proteome</keyword>
<comment type="caution">
    <text evidence="1">The sequence shown here is derived from an EMBL/GenBank/DDBJ whole genome shotgun (WGS) entry which is preliminary data.</text>
</comment>
<dbReference type="EMBL" id="PVWK01000099">
    <property type="protein sequence ID" value="PSB26818.1"/>
    <property type="molecule type" value="Genomic_DNA"/>
</dbReference>
<name>A0A2T1E246_9CYAN</name>
<sequence length="468" mass="54721">MMIRDALDDAHQNETPIRLNRLNRNIQQAQETVYNFLLEIVKKWPPEEVLLEFKRLFIYHVESISADAMQAIYDIVFSNNEEEFRNTLKRCCYILVNNWDATRNYKPIQDLVVVFTDPSINRNTASPTLKRLRHWLDEFVKSSDYEELKLFVSRYEEKERGPWVSRYTSYLLVPQYIDLKNPIEQREAARALSKQLKDRFKFDLAMYIARSQSNAPSKRIPKNPTALGEEVLRLIKAIVAKRGPFSYANLANIFVNQTQNLPYSKFKQSIQQYLIFSVENQEFVETLRAKLTEKLDTLYESHDDEIVTSALTLRTCNRVIDYLTTENQTEPSQLFVLLLSQGNPITLVVALLKIILICKHSRTHLEARIAELIRYYQNYPEDECAWVVNFLEVFTVTFAIHAENVQYNLIKMKVDEVQLSPNIFDPDKYRIFSQLKREIKTDLLPLLLNPEADVIDSETNGTGEALLE</sequence>
<dbReference type="AlphaFoldDB" id="A0A2T1E246"/>
<reference evidence="1 2" key="2">
    <citation type="submission" date="2018-03" db="EMBL/GenBank/DDBJ databases">
        <title>The ancient ancestry and fast evolution of plastids.</title>
        <authorList>
            <person name="Moore K.R."/>
            <person name="Magnabosco C."/>
            <person name="Momper L."/>
            <person name="Gold D.A."/>
            <person name="Bosak T."/>
            <person name="Fournier G.P."/>
        </authorList>
    </citation>
    <scope>NUCLEOTIDE SEQUENCE [LARGE SCALE GENOMIC DNA]</scope>
    <source>
        <strain evidence="1 2">ULC18</strain>
    </source>
</reference>
<proteinExistence type="predicted"/>
<dbReference type="OrthoDB" id="580965at2"/>
<organism evidence="1 2">
    <name type="scientific">Stenomitos frigidus ULC18</name>
    <dbReference type="NCBI Taxonomy" id="2107698"/>
    <lineage>
        <taxon>Bacteria</taxon>
        <taxon>Bacillati</taxon>
        <taxon>Cyanobacteriota</taxon>
        <taxon>Cyanophyceae</taxon>
        <taxon>Leptolyngbyales</taxon>
        <taxon>Leptolyngbyaceae</taxon>
        <taxon>Stenomitos</taxon>
    </lineage>
</organism>
<reference evidence="2" key="1">
    <citation type="submission" date="2018-02" db="EMBL/GenBank/DDBJ databases">
        <authorList>
            <person name="Moore K."/>
            <person name="Momper L."/>
        </authorList>
    </citation>
    <scope>NUCLEOTIDE SEQUENCE [LARGE SCALE GENOMIC DNA]</scope>
    <source>
        <strain evidence="2">ULC18</strain>
    </source>
</reference>
<accession>A0A2T1E246</accession>
<evidence type="ECO:0000313" key="2">
    <source>
        <dbReference type="Proteomes" id="UP000239576"/>
    </source>
</evidence>
<dbReference type="Proteomes" id="UP000239576">
    <property type="component" value="Unassembled WGS sequence"/>
</dbReference>
<evidence type="ECO:0000313" key="1">
    <source>
        <dbReference type="EMBL" id="PSB26818.1"/>
    </source>
</evidence>
<gene>
    <name evidence="1" type="ORF">C7B82_18360</name>
</gene>